<feature type="non-terminal residue" evidence="2">
    <location>
        <position position="1"/>
    </location>
</feature>
<sequence length="92" mass="9206">TLSEVIGKGLTAKGYSDDKKQALSGQVQQGIWSGVAKLLGHPTFQKVVGQVVGGVLTPYGIGTASASNGPEQDVSGDAGVQHAISNLGSGTK</sequence>
<evidence type="ECO:0000313" key="3">
    <source>
        <dbReference type="Proteomes" id="UP000717328"/>
    </source>
</evidence>
<accession>A0A9P7FP69</accession>
<dbReference type="AlphaFoldDB" id="A0A9P7FP69"/>
<reference evidence="2" key="1">
    <citation type="submission" date="2021-02" db="EMBL/GenBank/DDBJ databases">
        <authorList>
            <person name="Nieuwenhuis M."/>
            <person name="Van De Peppel L.J.J."/>
        </authorList>
    </citation>
    <scope>NUCLEOTIDE SEQUENCE</scope>
    <source>
        <strain evidence="2">D49</strain>
    </source>
</reference>
<proteinExistence type="predicted"/>
<comment type="caution">
    <text evidence="2">The sequence shown here is derived from an EMBL/GenBank/DDBJ whole genome shotgun (WGS) entry which is preliminary data.</text>
</comment>
<organism evidence="2 3">
    <name type="scientific">Sphagnurus paluster</name>
    <dbReference type="NCBI Taxonomy" id="117069"/>
    <lineage>
        <taxon>Eukaryota</taxon>
        <taxon>Fungi</taxon>
        <taxon>Dikarya</taxon>
        <taxon>Basidiomycota</taxon>
        <taxon>Agaricomycotina</taxon>
        <taxon>Agaricomycetes</taxon>
        <taxon>Agaricomycetidae</taxon>
        <taxon>Agaricales</taxon>
        <taxon>Tricholomatineae</taxon>
        <taxon>Lyophyllaceae</taxon>
        <taxon>Sphagnurus</taxon>
    </lineage>
</organism>
<keyword evidence="3" id="KW-1185">Reference proteome</keyword>
<dbReference type="Proteomes" id="UP000717328">
    <property type="component" value="Unassembled WGS sequence"/>
</dbReference>
<protein>
    <submittedName>
        <fullName evidence="2">Uncharacterized protein</fullName>
    </submittedName>
</protein>
<evidence type="ECO:0000256" key="1">
    <source>
        <dbReference type="SAM" id="MobiDB-lite"/>
    </source>
</evidence>
<gene>
    <name evidence="2" type="ORF">H0H81_006067</name>
</gene>
<reference evidence="2" key="2">
    <citation type="submission" date="2021-10" db="EMBL/GenBank/DDBJ databases">
        <title>Phylogenomics reveals ancestral predisposition of the termite-cultivated fungus Termitomyces towards a domesticated lifestyle.</title>
        <authorList>
            <person name="Auxier B."/>
            <person name="Grum-Grzhimaylo A."/>
            <person name="Cardenas M.E."/>
            <person name="Lodge J.D."/>
            <person name="Laessoe T."/>
            <person name="Pedersen O."/>
            <person name="Smith M.E."/>
            <person name="Kuyper T.W."/>
            <person name="Franco-Molano E.A."/>
            <person name="Baroni T.J."/>
            <person name="Aanen D.K."/>
        </authorList>
    </citation>
    <scope>NUCLEOTIDE SEQUENCE</scope>
    <source>
        <strain evidence="2">D49</strain>
    </source>
</reference>
<feature type="compositionally biased region" description="Polar residues" evidence="1">
    <location>
        <begin position="83"/>
        <end position="92"/>
    </location>
</feature>
<dbReference type="EMBL" id="JABCKI010007260">
    <property type="protein sequence ID" value="KAG5633678.1"/>
    <property type="molecule type" value="Genomic_DNA"/>
</dbReference>
<feature type="region of interest" description="Disordered" evidence="1">
    <location>
        <begin position="62"/>
        <end position="92"/>
    </location>
</feature>
<evidence type="ECO:0000313" key="2">
    <source>
        <dbReference type="EMBL" id="KAG5633678.1"/>
    </source>
</evidence>
<name>A0A9P7FP69_9AGAR</name>